<accession>A0A397UZA9</accession>
<feature type="domain" description="Enoyl reductase (ER)" evidence="2">
    <location>
        <begin position="10"/>
        <end position="317"/>
    </location>
</feature>
<dbReference type="InterPro" id="IPR020843">
    <property type="entry name" value="ER"/>
</dbReference>
<evidence type="ECO:0000313" key="4">
    <source>
        <dbReference type="Proteomes" id="UP000266673"/>
    </source>
</evidence>
<dbReference type="GO" id="GO:0016491">
    <property type="term" value="F:oxidoreductase activity"/>
    <property type="evidence" value="ECO:0007669"/>
    <property type="project" value="InterPro"/>
</dbReference>
<dbReference type="InterPro" id="IPR013154">
    <property type="entry name" value="ADH-like_N"/>
</dbReference>
<dbReference type="EMBL" id="QKWP01001013">
    <property type="protein sequence ID" value="RIB12546.1"/>
    <property type="molecule type" value="Genomic_DNA"/>
</dbReference>
<dbReference type="InterPro" id="IPR051603">
    <property type="entry name" value="Zinc-ADH_QOR/CCCR"/>
</dbReference>
<dbReference type="Gene3D" id="3.40.50.720">
    <property type="entry name" value="NAD(P)-binding Rossmann-like Domain"/>
    <property type="match status" value="1"/>
</dbReference>
<sequence length="319" mass="35075">MKAVRFNQKGDIKNLVVEDIAKPTPKQGELLIKIHAAAINPSDAYNVLGKFQITTLPRTPGRDFAGIVVDGPPEWLNKEVFGTAGYSGITFDGSHAEYIIATPETVAIKPEKLTLIDAASIGVGFLTAYLALDTAKVQEGENVLIIGARGAVGSATVQITKFLKARPIGTFNSNPLPEIGPDFVDTSIEDLKKKVFDLTDQKGVDVVIDTVGHPALFEKAFSSLKIRGRYVVMTVGRSDDNKISFDGLDFYRRELRLFGLNTLYYSREEAVKVFNLLKPGFESGALQAPQNRKLFKLDQCIEAYEYVISKPKEKVVFTI</sequence>
<keyword evidence="1" id="KW-0521">NADP</keyword>
<dbReference type="InterPro" id="IPR036291">
    <property type="entry name" value="NAD(P)-bd_dom_sf"/>
</dbReference>
<dbReference type="Pfam" id="PF00107">
    <property type="entry name" value="ADH_zinc_N"/>
    <property type="match status" value="1"/>
</dbReference>
<keyword evidence="4" id="KW-1185">Reference proteome</keyword>
<dbReference type="CDD" id="cd05289">
    <property type="entry name" value="MDR_like_2"/>
    <property type="match status" value="1"/>
</dbReference>
<reference evidence="3 4" key="1">
    <citation type="submission" date="2018-06" db="EMBL/GenBank/DDBJ databases">
        <title>Comparative genomics reveals the genomic features of Rhizophagus irregularis, R. cerebriforme, R. diaphanum and Gigaspora rosea, and their symbiotic lifestyle signature.</title>
        <authorList>
            <person name="Morin E."/>
            <person name="San Clemente H."/>
            <person name="Chen E.C.H."/>
            <person name="De La Providencia I."/>
            <person name="Hainaut M."/>
            <person name="Kuo A."/>
            <person name="Kohler A."/>
            <person name="Murat C."/>
            <person name="Tang N."/>
            <person name="Roy S."/>
            <person name="Loubradou J."/>
            <person name="Henrissat B."/>
            <person name="Grigoriev I.V."/>
            <person name="Corradi N."/>
            <person name="Roux C."/>
            <person name="Martin F.M."/>
        </authorList>
    </citation>
    <scope>NUCLEOTIDE SEQUENCE [LARGE SCALE GENOMIC DNA]</scope>
    <source>
        <strain evidence="3 4">DAOM 194757</strain>
    </source>
</reference>
<evidence type="ECO:0000313" key="3">
    <source>
        <dbReference type="EMBL" id="RIB12546.1"/>
    </source>
</evidence>
<comment type="caution">
    <text evidence="3">The sequence shown here is derived from an EMBL/GenBank/DDBJ whole genome shotgun (WGS) entry which is preliminary data.</text>
</comment>
<evidence type="ECO:0000256" key="1">
    <source>
        <dbReference type="ARBA" id="ARBA00022857"/>
    </source>
</evidence>
<evidence type="ECO:0000259" key="2">
    <source>
        <dbReference type="SMART" id="SM00829"/>
    </source>
</evidence>
<dbReference type="Proteomes" id="UP000266673">
    <property type="component" value="Unassembled WGS sequence"/>
</dbReference>
<dbReference type="SMART" id="SM00829">
    <property type="entry name" value="PKS_ER"/>
    <property type="match status" value="1"/>
</dbReference>
<dbReference type="SUPFAM" id="SSF51735">
    <property type="entry name" value="NAD(P)-binding Rossmann-fold domains"/>
    <property type="match status" value="1"/>
</dbReference>
<proteinExistence type="predicted"/>
<dbReference type="InterPro" id="IPR011032">
    <property type="entry name" value="GroES-like_sf"/>
</dbReference>
<dbReference type="Pfam" id="PF08240">
    <property type="entry name" value="ADH_N"/>
    <property type="match status" value="1"/>
</dbReference>
<dbReference type="PANTHER" id="PTHR44154">
    <property type="entry name" value="QUINONE OXIDOREDUCTASE"/>
    <property type="match status" value="1"/>
</dbReference>
<dbReference type="PANTHER" id="PTHR44154:SF1">
    <property type="entry name" value="QUINONE OXIDOREDUCTASE"/>
    <property type="match status" value="1"/>
</dbReference>
<dbReference type="Gene3D" id="3.90.180.10">
    <property type="entry name" value="Medium-chain alcohol dehydrogenases, catalytic domain"/>
    <property type="match status" value="1"/>
</dbReference>
<gene>
    <name evidence="3" type="ORF">C2G38_17524</name>
</gene>
<protein>
    <submittedName>
        <fullName evidence="3">Chaperonin 10-like protein</fullName>
    </submittedName>
</protein>
<dbReference type="InterPro" id="IPR013149">
    <property type="entry name" value="ADH-like_C"/>
</dbReference>
<dbReference type="AlphaFoldDB" id="A0A397UZA9"/>
<dbReference type="STRING" id="44941.A0A397UZA9"/>
<organism evidence="3 4">
    <name type="scientific">Gigaspora rosea</name>
    <dbReference type="NCBI Taxonomy" id="44941"/>
    <lineage>
        <taxon>Eukaryota</taxon>
        <taxon>Fungi</taxon>
        <taxon>Fungi incertae sedis</taxon>
        <taxon>Mucoromycota</taxon>
        <taxon>Glomeromycotina</taxon>
        <taxon>Glomeromycetes</taxon>
        <taxon>Diversisporales</taxon>
        <taxon>Gigasporaceae</taxon>
        <taxon>Gigaspora</taxon>
    </lineage>
</organism>
<name>A0A397UZA9_9GLOM</name>
<dbReference type="SUPFAM" id="SSF50129">
    <property type="entry name" value="GroES-like"/>
    <property type="match status" value="1"/>
</dbReference>
<dbReference type="OrthoDB" id="203908at2759"/>